<proteinExistence type="predicted"/>
<feature type="chain" id="PRO_5002708430" evidence="1">
    <location>
        <begin position="28"/>
        <end position="55"/>
    </location>
</feature>
<reference evidence="3" key="1">
    <citation type="journal article" date="2011" name="PLoS Genet.">
        <title>Genomic analysis of the necrotrophic fungal pathogens Sclerotinia sclerotiorum and Botrytis cinerea.</title>
        <authorList>
            <person name="Amselem J."/>
            <person name="Cuomo C.A."/>
            <person name="van Kan J.A."/>
            <person name="Viaud M."/>
            <person name="Benito E.P."/>
            <person name="Couloux A."/>
            <person name="Coutinho P.M."/>
            <person name="de Vries R.P."/>
            <person name="Dyer P.S."/>
            <person name="Fillinger S."/>
            <person name="Fournier E."/>
            <person name="Gout L."/>
            <person name="Hahn M."/>
            <person name="Kohn L."/>
            <person name="Lapalu N."/>
            <person name="Plummer K.M."/>
            <person name="Pradier J.M."/>
            <person name="Quevillon E."/>
            <person name="Sharon A."/>
            <person name="Simon A."/>
            <person name="ten Have A."/>
            <person name="Tudzynski B."/>
            <person name="Tudzynski P."/>
            <person name="Wincker P."/>
            <person name="Andrew M."/>
            <person name="Anthouard V."/>
            <person name="Beever R.E."/>
            <person name="Beffa R."/>
            <person name="Benoit I."/>
            <person name="Bouzid O."/>
            <person name="Brault B."/>
            <person name="Chen Z."/>
            <person name="Choquer M."/>
            <person name="Collemare J."/>
            <person name="Cotton P."/>
            <person name="Danchin E.G."/>
            <person name="Da Silva C."/>
            <person name="Gautier A."/>
            <person name="Giraud C."/>
            <person name="Giraud T."/>
            <person name="Gonzalez C."/>
            <person name="Grossetete S."/>
            <person name="Guldener U."/>
            <person name="Henrissat B."/>
            <person name="Howlett B.J."/>
            <person name="Kodira C."/>
            <person name="Kretschmer M."/>
            <person name="Lappartient A."/>
            <person name="Leroch M."/>
            <person name="Levis C."/>
            <person name="Mauceli E."/>
            <person name="Neuveglise C."/>
            <person name="Oeser B."/>
            <person name="Pearson M."/>
            <person name="Poulain J."/>
            <person name="Poussereau N."/>
            <person name="Quesneville H."/>
            <person name="Rascle C."/>
            <person name="Schumacher J."/>
            <person name="Segurens B."/>
            <person name="Sexton A."/>
            <person name="Silva E."/>
            <person name="Sirven C."/>
            <person name="Soanes D.M."/>
            <person name="Talbot N.J."/>
            <person name="Templeton M."/>
            <person name="Yandava C."/>
            <person name="Yarden O."/>
            <person name="Zeng Q."/>
            <person name="Rollins J.A."/>
            <person name="Lebrun M.H."/>
            <person name="Dickman M."/>
        </authorList>
    </citation>
    <scope>NUCLEOTIDE SEQUENCE [LARGE SCALE GENOMIC DNA]</scope>
    <source>
        <strain evidence="3">ATCC 18683 / 1980 / Ss-1</strain>
    </source>
</reference>
<dbReference type="GeneID" id="5489126"/>
<evidence type="ECO:0000256" key="1">
    <source>
        <dbReference type="SAM" id="SignalP"/>
    </source>
</evidence>
<gene>
    <name evidence="2" type="ORF">SS1G_06067</name>
</gene>
<evidence type="ECO:0000313" key="3">
    <source>
        <dbReference type="Proteomes" id="UP000001312"/>
    </source>
</evidence>
<dbReference type="Proteomes" id="UP000001312">
    <property type="component" value="Unassembled WGS sequence"/>
</dbReference>
<organism evidence="2 3">
    <name type="scientific">Sclerotinia sclerotiorum (strain ATCC 18683 / 1980 / Ss-1)</name>
    <name type="common">White mold</name>
    <name type="synonym">Whetzelinia sclerotiorum</name>
    <dbReference type="NCBI Taxonomy" id="665079"/>
    <lineage>
        <taxon>Eukaryota</taxon>
        <taxon>Fungi</taxon>
        <taxon>Dikarya</taxon>
        <taxon>Ascomycota</taxon>
        <taxon>Pezizomycotina</taxon>
        <taxon>Leotiomycetes</taxon>
        <taxon>Helotiales</taxon>
        <taxon>Sclerotiniaceae</taxon>
        <taxon>Sclerotinia</taxon>
    </lineage>
</organism>
<sequence>MPIMWTWCSRFLCQLVLLILLNTPVFRRGSYQLIDIDAHVSSRQQSHELFPNFQI</sequence>
<protein>
    <submittedName>
        <fullName evidence="2">Uncharacterized protein</fullName>
    </submittedName>
</protein>
<accession>A7EL70</accession>
<keyword evidence="1" id="KW-0732">Signal</keyword>
<dbReference type="KEGG" id="ssl:SS1G_06067"/>
<feature type="signal peptide" evidence="1">
    <location>
        <begin position="1"/>
        <end position="27"/>
    </location>
</feature>
<name>A7EL70_SCLS1</name>
<keyword evidence="3" id="KW-1185">Reference proteome</keyword>
<evidence type="ECO:0000313" key="2">
    <source>
        <dbReference type="EMBL" id="EDO03586.1"/>
    </source>
</evidence>
<dbReference type="EMBL" id="CH476627">
    <property type="protein sequence ID" value="EDO03586.1"/>
    <property type="molecule type" value="Genomic_DNA"/>
</dbReference>
<dbReference type="AlphaFoldDB" id="A7EL70"/>
<dbReference type="RefSeq" id="XP_001593145.1">
    <property type="nucleotide sequence ID" value="XM_001593095.1"/>
</dbReference>
<dbReference type="HOGENOM" id="CLU_3033782_0_0_1"/>
<dbReference type="InParanoid" id="A7EL70"/>